<dbReference type="SMART" id="SM01236">
    <property type="entry name" value="Haem_oxygenase_2"/>
    <property type="match status" value="1"/>
</dbReference>
<dbReference type="AlphaFoldDB" id="A0A6P2XAN9"/>
<proteinExistence type="predicted"/>
<dbReference type="SUPFAM" id="SSF48613">
    <property type="entry name" value="Heme oxygenase-like"/>
    <property type="match status" value="1"/>
</dbReference>
<dbReference type="Proteomes" id="UP000494110">
    <property type="component" value="Unassembled WGS sequence"/>
</dbReference>
<accession>A0A6P2XAN9</accession>
<dbReference type="GO" id="GO:0016491">
    <property type="term" value="F:oxidoreductase activity"/>
    <property type="evidence" value="ECO:0007669"/>
    <property type="project" value="UniProtKB-KW"/>
</dbReference>
<evidence type="ECO:0000313" key="2">
    <source>
        <dbReference type="EMBL" id="VWD05475.1"/>
    </source>
</evidence>
<gene>
    <name evidence="2" type="ORF">BLA39750_02856</name>
</gene>
<evidence type="ECO:0000313" key="3">
    <source>
        <dbReference type="Proteomes" id="UP000494110"/>
    </source>
</evidence>
<organism evidence="2 3">
    <name type="scientific">Burkholderia lata (strain ATCC 17760 / DSM 23089 / LMG 22485 / NCIMB 9086 / R18194 / 383)</name>
    <dbReference type="NCBI Taxonomy" id="482957"/>
    <lineage>
        <taxon>Bacteria</taxon>
        <taxon>Pseudomonadati</taxon>
        <taxon>Pseudomonadota</taxon>
        <taxon>Betaproteobacteria</taxon>
        <taxon>Burkholderiales</taxon>
        <taxon>Burkholderiaceae</taxon>
        <taxon>Burkholderia</taxon>
        <taxon>Burkholderia cepacia complex</taxon>
    </lineage>
</organism>
<reference evidence="2 3" key="1">
    <citation type="submission" date="2019-09" db="EMBL/GenBank/DDBJ databases">
        <authorList>
            <person name="Depoorter E."/>
        </authorList>
    </citation>
    <scope>NUCLEOTIDE SEQUENCE [LARGE SCALE GENOMIC DNA]</scope>
    <source>
        <strain evidence="2">R-39750</strain>
    </source>
</reference>
<name>A0A6P2XAN9_BURL3</name>
<dbReference type="Gene3D" id="1.20.910.10">
    <property type="entry name" value="Heme oxygenase-like"/>
    <property type="match status" value="1"/>
</dbReference>
<evidence type="ECO:0000256" key="1">
    <source>
        <dbReference type="ARBA" id="ARBA00023002"/>
    </source>
</evidence>
<keyword evidence="1" id="KW-0560">Oxidoreductase</keyword>
<sequence>MIEEQYQRDVFVDIPALPVPLLTSLSLAIDDAVSVLIDDEMLEEQVDMHPEWEESFLKRVREVLDRAFVERDADDMKAVHRALFLLYELHVVDGTSPRAVNQFNPSLTRVRRCIERAWIDHEKRHLGNRIAGELDGNALKQALKDLWAQHPVASHPLFDYLEKDASLEQIVAFFKSDSALNIRFFDLLLYSMIGSREGVRRELAQNFWDESGRGEGARSHVSLFRNLLNVVGAGNGRDNHAGELGWQGLAGYNLFMLACVNRQHYFKLLGIMAMTELLDPSQYEKLARGCRRVGLGRDAELDYYDEHVTIDVIHGEGWLSNVIVPIIEETPTVAGDILLGASLRMATCHDYYDALLARLVGMRA</sequence>
<dbReference type="InterPro" id="IPR016084">
    <property type="entry name" value="Haem_Oase-like_multi-hlx"/>
</dbReference>
<protein>
    <submittedName>
        <fullName evidence="2">Spermidine/putrescine ABC transporter</fullName>
    </submittedName>
</protein>
<dbReference type="InterPro" id="IPR039068">
    <property type="entry name" value="PqqC-like"/>
</dbReference>
<dbReference type="PANTHER" id="PTHR40279">
    <property type="entry name" value="PQQC-LIKE PROTEIN"/>
    <property type="match status" value="1"/>
</dbReference>
<dbReference type="EMBL" id="CABVQN010000012">
    <property type="protein sequence ID" value="VWD05475.1"/>
    <property type="molecule type" value="Genomic_DNA"/>
</dbReference>
<dbReference type="PANTHER" id="PTHR40279:SF3">
    <property type="entry name" value="4-AMINOBENZOATE SYNTHASE"/>
    <property type="match status" value="1"/>
</dbReference>
<dbReference type="Pfam" id="PF14518">
    <property type="entry name" value="Haem_oxygenas_2"/>
    <property type="match status" value="1"/>
</dbReference>